<dbReference type="SUPFAM" id="SSF52540">
    <property type="entry name" value="P-loop containing nucleoside triphosphate hydrolases"/>
    <property type="match status" value="1"/>
</dbReference>
<keyword evidence="3 6" id="KW-0518">Myosin</keyword>
<dbReference type="InterPro" id="IPR001609">
    <property type="entry name" value="Myosin_head_motor_dom-like"/>
</dbReference>
<evidence type="ECO:0000256" key="5">
    <source>
        <dbReference type="ARBA" id="ARBA00023203"/>
    </source>
</evidence>
<evidence type="ECO:0000256" key="3">
    <source>
        <dbReference type="ARBA" id="ARBA00023123"/>
    </source>
</evidence>
<keyword evidence="1" id="KW-0547">Nucleotide-binding</keyword>
<dbReference type="Gene3D" id="1.20.5.4820">
    <property type="match status" value="1"/>
</dbReference>
<dbReference type="GO" id="GO:0005737">
    <property type="term" value="C:cytoplasm"/>
    <property type="evidence" value="ECO:0007669"/>
    <property type="project" value="TreeGrafter"/>
</dbReference>
<organism evidence="8">
    <name type="scientific">Proboscia inermis</name>
    <dbReference type="NCBI Taxonomy" id="420281"/>
    <lineage>
        <taxon>Eukaryota</taxon>
        <taxon>Sar</taxon>
        <taxon>Stramenopiles</taxon>
        <taxon>Ochrophyta</taxon>
        <taxon>Bacillariophyta</taxon>
        <taxon>Coscinodiscophyceae</taxon>
        <taxon>Rhizosoleniophycidae</taxon>
        <taxon>Rhizosoleniales</taxon>
        <taxon>Rhizosoleniaceae</taxon>
        <taxon>Proboscia</taxon>
    </lineage>
</organism>
<reference evidence="8" key="1">
    <citation type="submission" date="2021-01" db="EMBL/GenBank/DDBJ databases">
        <authorList>
            <person name="Corre E."/>
            <person name="Pelletier E."/>
            <person name="Niang G."/>
            <person name="Scheremetjew M."/>
            <person name="Finn R."/>
            <person name="Kale V."/>
            <person name="Holt S."/>
            <person name="Cochrane G."/>
            <person name="Meng A."/>
            <person name="Brown T."/>
            <person name="Cohen L."/>
        </authorList>
    </citation>
    <scope>NUCLEOTIDE SEQUENCE</scope>
    <source>
        <strain evidence="8">CCAP1064/1</strain>
    </source>
</reference>
<comment type="caution">
    <text evidence="6">Lacks conserved residue(s) required for the propagation of feature annotation.</text>
</comment>
<dbReference type="AlphaFoldDB" id="A0A7S0CM99"/>
<dbReference type="EMBL" id="HBEL01048937">
    <property type="protein sequence ID" value="CAD8426492.1"/>
    <property type="molecule type" value="Transcribed_RNA"/>
</dbReference>
<dbReference type="GO" id="GO:0007015">
    <property type="term" value="P:actin filament organization"/>
    <property type="evidence" value="ECO:0007669"/>
    <property type="project" value="TreeGrafter"/>
</dbReference>
<protein>
    <recommendedName>
        <fullName evidence="7">Myosin motor domain-containing protein</fullName>
    </recommendedName>
</protein>
<proteinExistence type="inferred from homology"/>
<keyword evidence="5 6" id="KW-0009">Actin-binding</keyword>
<feature type="domain" description="Myosin motor" evidence="7">
    <location>
        <begin position="1"/>
        <end position="139"/>
    </location>
</feature>
<dbReference type="PROSITE" id="PS51456">
    <property type="entry name" value="MYOSIN_MOTOR"/>
    <property type="match status" value="1"/>
</dbReference>
<comment type="similarity">
    <text evidence="6">Belongs to the TRAFAC class myosin-kinesin ATPase superfamily. Myosin family.</text>
</comment>
<dbReference type="PANTHER" id="PTHR13140">
    <property type="entry name" value="MYOSIN"/>
    <property type="match status" value="1"/>
</dbReference>
<keyword evidence="2" id="KW-0067">ATP-binding</keyword>
<evidence type="ECO:0000256" key="4">
    <source>
        <dbReference type="ARBA" id="ARBA00023175"/>
    </source>
</evidence>
<gene>
    <name evidence="8" type="ORF">PINE0816_LOCUS22654</name>
</gene>
<dbReference type="InterPro" id="IPR036961">
    <property type="entry name" value="Kinesin_motor_dom_sf"/>
</dbReference>
<evidence type="ECO:0000313" key="8">
    <source>
        <dbReference type="EMBL" id="CAD8426492.1"/>
    </source>
</evidence>
<sequence>MLNHMSLHHVRCLKLSDNLVAYTFDDTIIADQLRYAGVLEAVKISRIGHSQRYVHLSFMQRYRALAFKELKNEANKSVQGQCGTLVKVLAKLMCNLASFDETISKGSVIDYCEEIGIQMGATKVFLRNKAFHHLESIRDEKADIAAVIIRKRVKQFIVYRANKRLLACIQIQAGARRLLVISLYKKMTTKLSNVYSSSPPMVYQFDQQLASIFRVLFGEGR</sequence>
<evidence type="ECO:0000256" key="1">
    <source>
        <dbReference type="ARBA" id="ARBA00022741"/>
    </source>
</evidence>
<dbReference type="GO" id="GO:0005524">
    <property type="term" value="F:ATP binding"/>
    <property type="evidence" value="ECO:0007669"/>
    <property type="project" value="UniProtKB-KW"/>
</dbReference>
<dbReference type="GO" id="GO:0016459">
    <property type="term" value="C:myosin complex"/>
    <property type="evidence" value="ECO:0007669"/>
    <property type="project" value="UniProtKB-KW"/>
</dbReference>
<dbReference type="Gene3D" id="3.40.850.10">
    <property type="entry name" value="Kinesin motor domain"/>
    <property type="match status" value="1"/>
</dbReference>
<evidence type="ECO:0000259" key="7">
    <source>
        <dbReference type="PROSITE" id="PS51456"/>
    </source>
</evidence>
<dbReference type="GO" id="GO:0016020">
    <property type="term" value="C:membrane"/>
    <property type="evidence" value="ECO:0007669"/>
    <property type="project" value="TreeGrafter"/>
</dbReference>
<dbReference type="GO" id="GO:0000146">
    <property type="term" value="F:microfilament motor activity"/>
    <property type="evidence" value="ECO:0007669"/>
    <property type="project" value="TreeGrafter"/>
</dbReference>
<dbReference type="Pfam" id="PF00063">
    <property type="entry name" value="Myosin_head"/>
    <property type="match status" value="1"/>
</dbReference>
<evidence type="ECO:0000256" key="2">
    <source>
        <dbReference type="ARBA" id="ARBA00022840"/>
    </source>
</evidence>
<name>A0A7S0CM99_9STRA</name>
<accession>A0A7S0CM99</accession>
<dbReference type="PANTHER" id="PTHR13140:SF845">
    <property type="entry name" value="MYOSIN-LIKE PROTEIN"/>
    <property type="match status" value="1"/>
</dbReference>
<dbReference type="InterPro" id="IPR027417">
    <property type="entry name" value="P-loop_NTPase"/>
</dbReference>
<evidence type="ECO:0000256" key="6">
    <source>
        <dbReference type="PROSITE-ProRule" id="PRU00782"/>
    </source>
</evidence>
<dbReference type="GO" id="GO:0051015">
    <property type="term" value="F:actin filament binding"/>
    <property type="evidence" value="ECO:0007669"/>
    <property type="project" value="TreeGrafter"/>
</dbReference>
<keyword evidence="4" id="KW-0505">Motor protein</keyword>